<gene>
    <name evidence="2" type="ORF">RM190_05575</name>
</gene>
<reference evidence="3" key="1">
    <citation type="submission" date="2023-07" db="EMBL/GenBank/DDBJ databases">
        <title>Characterization of two Paracoccaceae strains isolated from Phycosphere and proposal of Xinfangfangia lacusdiani sp. nov.</title>
        <authorList>
            <person name="Deng Y."/>
            <person name="Zhang Y.Q."/>
        </authorList>
    </citation>
    <scope>NUCLEOTIDE SEQUENCE [LARGE SCALE GENOMIC DNA]</scope>
    <source>
        <strain evidence="3">CPCC 101403</strain>
    </source>
</reference>
<name>A0ABU3EAS7_9RHOB</name>
<organism evidence="2 3">
    <name type="scientific">Paracoccus broussonetiae</name>
    <dbReference type="NCBI Taxonomy" id="3075834"/>
    <lineage>
        <taxon>Bacteria</taxon>
        <taxon>Pseudomonadati</taxon>
        <taxon>Pseudomonadota</taxon>
        <taxon>Alphaproteobacteria</taxon>
        <taxon>Rhodobacterales</taxon>
        <taxon>Paracoccaceae</taxon>
        <taxon>Paracoccus</taxon>
    </lineage>
</organism>
<keyword evidence="2" id="KW-0328">Glycosyltransferase</keyword>
<sequence length="353" mass="39123">MLSLRPLTYRLGLMLGLGTPEIALAAEERWEIAPAEIRRVLPAIILPGQAERITRAEFTTMPHLLTSLKGDPAELVGPTMGYRLRDVDVVDGVVYSNGMTLHLRQRRSKLGLGKLRDMGRGAMYESWVGNRWFGNWLTDDCLTYRLAETAGQPITTRQAGAGHVPRYEELLSMAPGRMTDAHLDEAILFDDHPNNGHRIDRAQDMRSRLLGALPVAGPQSVFLLRGHSGDHRILENEREIAERLERDLGFRIMFPEDHSVDDLMAACANAPIVAGVEGSQLNHGLVAMPPGSTLLTIQPPDRATTAMKLLTDRWQQRFAMVIAHGNSSSFSVDWQDLVRTVDLIHTSGAKNSS</sequence>
<dbReference type="Pfam" id="PF04577">
    <property type="entry name" value="Glyco_transf_61"/>
    <property type="match status" value="1"/>
</dbReference>
<dbReference type="GO" id="GO:0016757">
    <property type="term" value="F:glycosyltransferase activity"/>
    <property type="evidence" value="ECO:0007669"/>
    <property type="project" value="UniProtKB-KW"/>
</dbReference>
<keyword evidence="3" id="KW-1185">Reference proteome</keyword>
<keyword evidence="2" id="KW-0808">Transferase</keyword>
<protein>
    <submittedName>
        <fullName evidence="2">Glycosyltransferase family 61 protein</fullName>
        <ecNumber evidence="2">2.4.-.-</ecNumber>
    </submittedName>
</protein>
<proteinExistence type="predicted"/>
<feature type="domain" description="Glycosyltransferase 61 catalytic" evidence="1">
    <location>
        <begin position="158"/>
        <end position="294"/>
    </location>
</feature>
<evidence type="ECO:0000259" key="1">
    <source>
        <dbReference type="Pfam" id="PF04577"/>
    </source>
</evidence>
<comment type="caution">
    <text evidence="2">The sequence shown here is derived from an EMBL/GenBank/DDBJ whole genome shotgun (WGS) entry which is preliminary data.</text>
</comment>
<dbReference type="InterPro" id="IPR049625">
    <property type="entry name" value="Glyco_transf_61_cat"/>
</dbReference>
<dbReference type="EC" id="2.4.-.-" evidence="2"/>
<evidence type="ECO:0000313" key="2">
    <source>
        <dbReference type="EMBL" id="MDT1061322.1"/>
    </source>
</evidence>
<dbReference type="EMBL" id="JAVRQI010000003">
    <property type="protein sequence ID" value="MDT1061322.1"/>
    <property type="molecule type" value="Genomic_DNA"/>
</dbReference>
<evidence type="ECO:0000313" key="3">
    <source>
        <dbReference type="Proteomes" id="UP001251085"/>
    </source>
</evidence>
<accession>A0ABU3EAS7</accession>
<dbReference type="Proteomes" id="UP001251085">
    <property type="component" value="Unassembled WGS sequence"/>
</dbReference>